<feature type="region of interest" description="Disordered" evidence="1">
    <location>
        <begin position="1030"/>
        <end position="1092"/>
    </location>
</feature>
<dbReference type="EMBL" id="MN739010">
    <property type="protein sequence ID" value="QHT34847.1"/>
    <property type="molecule type" value="Genomic_DNA"/>
</dbReference>
<evidence type="ECO:0000256" key="1">
    <source>
        <dbReference type="SAM" id="MobiDB-lite"/>
    </source>
</evidence>
<sequence length="1092" mass="123755">MEKDLVFEPSEFEIIETQEFEEELQRPEELRFFTLQEQLTDYYDKVLPKKKHIARSEYKKIETELDRLQKVYDENIVVTTTDYRVDQTRKTVNVEWVKPIYAPFQYEKYSFAESWNPLMDKTRRSTPNYYAPMIAALPRPYASGDGVPASGLLVDEDGANPIIALPTYNRTRGVLHEDGSFDVVTVPIPNTSDGMKSVGFYIGQRSLEMARPLAEHPFLASNNPSKYETTETLNTIFPSTEAILSHAVPTTTDPYGEGQKYLKLYDVKLSRIPWSSWKERFPPVDSVMSQPVMSVMFPSRESVEPSLDLQKSYNLKWSSGLFPRFWLAGQEDSGSMIVKMLMTKAGDFGLVPPEPPGPRPDVQLPQSTADECLQTGNFEEFLASGVYRNPGVCAPTAYVSQEKQESVSKGKKAWSETTPADLIREHQKLLRAFQPLVPKLVEPVYEKFEVREVSEMKKNVGVILADPELQDADKLHNINLLIRELSVVNNKYVDAANLEVICMHTLARLGGELEHDRLAFYTKWTAVDDGFQVCKFCGERVNADVFVSQDEFDENGNPIVSHDVLDEKAVYIGESHPASFTNSLVALKTNFDANNAGEAMLYTIFSILQVIPLENQLIPIIQNLREVSSAARKSAKLSIPDKRRVEGILGIAAAVVLLQTHNPFLIPRRSFGSKILKLSGFPRDSTDPKDSPVLDAVLFSIKSTFEAFPNTFKEPIATVLRAIKTNSRKVRDETVRYISQAYTKFKVEFEAAKVRYVVNDKEVEVNNIVLPIILPSKFEFSPNERRGPEKMGECVTQKPFTVLAGKAMPSLVQDKLELWKNLKPSSTADFVVPQKFKYSYVFPDSKEIAKMVKLGFPKIKLDAIETFIKTENDGIALLSLLNRVLDIISQNGYPVRYVIPYRQFSTSLNTRESASLVRDAVRGMLYDLFDSIKSDDKLVDALRMAMNRDLALRMILIKKDDAEKEVNVTRTKERETFKMRMRSMNDEQREITKTLLDIGIAPFIITNEDREIFAREYNYEEAAIQKGNTEEFDEEVPEGGFTRRDGQDDDGLGDNGMPIEVDHGDYGDKADRPHDDYSNAGGRFDFDEGDGI</sequence>
<feature type="compositionally biased region" description="Basic and acidic residues" evidence="1">
    <location>
        <begin position="1060"/>
        <end position="1077"/>
    </location>
</feature>
<organism evidence="2">
    <name type="scientific">viral metagenome</name>
    <dbReference type="NCBI Taxonomy" id="1070528"/>
    <lineage>
        <taxon>unclassified sequences</taxon>
        <taxon>metagenomes</taxon>
        <taxon>organismal metagenomes</taxon>
    </lineage>
</organism>
<name>A0A6C0F071_9ZZZZ</name>
<protein>
    <submittedName>
        <fullName evidence="2">Uncharacterized protein</fullName>
    </submittedName>
</protein>
<reference evidence="2" key="1">
    <citation type="journal article" date="2020" name="Nature">
        <title>Giant virus diversity and host interactions through global metagenomics.</title>
        <authorList>
            <person name="Schulz F."/>
            <person name="Roux S."/>
            <person name="Paez-Espino D."/>
            <person name="Jungbluth S."/>
            <person name="Walsh D.A."/>
            <person name="Denef V.J."/>
            <person name="McMahon K.D."/>
            <person name="Konstantinidis K.T."/>
            <person name="Eloe-Fadrosh E.A."/>
            <person name="Kyrpides N.C."/>
            <person name="Woyke T."/>
        </authorList>
    </citation>
    <scope>NUCLEOTIDE SEQUENCE</scope>
    <source>
        <strain evidence="2">GVMAG-M-3300009164-40</strain>
    </source>
</reference>
<proteinExistence type="predicted"/>
<accession>A0A6C0F071</accession>
<evidence type="ECO:0000313" key="2">
    <source>
        <dbReference type="EMBL" id="QHT34847.1"/>
    </source>
</evidence>
<dbReference type="AlphaFoldDB" id="A0A6C0F071"/>